<dbReference type="Proteomes" id="UP001054902">
    <property type="component" value="Unassembled WGS sequence"/>
</dbReference>
<gene>
    <name evidence="1" type="ORF">CTEN210_03560</name>
</gene>
<keyword evidence="2" id="KW-1185">Reference proteome</keyword>
<proteinExistence type="predicted"/>
<dbReference type="AlphaFoldDB" id="A0AAD3CLY1"/>
<evidence type="ECO:0000313" key="2">
    <source>
        <dbReference type="Proteomes" id="UP001054902"/>
    </source>
</evidence>
<reference evidence="1 2" key="1">
    <citation type="journal article" date="2021" name="Sci. Rep.">
        <title>The genome of the diatom Chaetoceros tenuissimus carries an ancient integrated fragment of an extant virus.</title>
        <authorList>
            <person name="Hongo Y."/>
            <person name="Kimura K."/>
            <person name="Takaki Y."/>
            <person name="Yoshida Y."/>
            <person name="Baba S."/>
            <person name="Kobayashi G."/>
            <person name="Nagasaki K."/>
            <person name="Hano T."/>
            <person name="Tomaru Y."/>
        </authorList>
    </citation>
    <scope>NUCLEOTIDE SEQUENCE [LARGE SCALE GENOMIC DNA]</scope>
    <source>
        <strain evidence="1 2">NIES-3715</strain>
    </source>
</reference>
<name>A0AAD3CLY1_9STRA</name>
<sequence>MKFYTPSTLLVSSLLRKSTSEATPDSSNEDMAVKQWTRKELLLENMQNFYEKRTLTHTKVSDTTSGTVPSFLAEKMKNARKLQDEGPTDLTPCEQDIIDIWNNVHGLYYDETESGTGYNYWDNLVLVDDEFYTWSGDEDFLEEFTAKCEAGVDGTVVFANTIYDECYYRDPCNIGISCLDNGGSRY</sequence>
<organism evidence="1 2">
    <name type="scientific">Chaetoceros tenuissimus</name>
    <dbReference type="NCBI Taxonomy" id="426638"/>
    <lineage>
        <taxon>Eukaryota</taxon>
        <taxon>Sar</taxon>
        <taxon>Stramenopiles</taxon>
        <taxon>Ochrophyta</taxon>
        <taxon>Bacillariophyta</taxon>
        <taxon>Coscinodiscophyceae</taxon>
        <taxon>Chaetocerotophycidae</taxon>
        <taxon>Chaetocerotales</taxon>
        <taxon>Chaetocerotaceae</taxon>
        <taxon>Chaetoceros</taxon>
    </lineage>
</organism>
<accession>A0AAD3CLY1</accession>
<protein>
    <submittedName>
        <fullName evidence="1">Uncharacterized protein</fullName>
    </submittedName>
</protein>
<evidence type="ECO:0000313" key="1">
    <source>
        <dbReference type="EMBL" id="GFH47085.1"/>
    </source>
</evidence>
<dbReference type="EMBL" id="BLLK01000022">
    <property type="protein sequence ID" value="GFH47085.1"/>
    <property type="molecule type" value="Genomic_DNA"/>
</dbReference>
<comment type="caution">
    <text evidence="1">The sequence shown here is derived from an EMBL/GenBank/DDBJ whole genome shotgun (WGS) entry which is preliminary data.</text>
</comment>